<proteinExistence type="inferred from homology"/>
<comment type="cofactor">
    <cofactor evidence="3">
        <name>Mn(2+)</name>
        <dbReference type="ChEBI" id="CHEBI:29035"/>
    </cofactor>
    <text evidence="3">The Mn(2+) ion enhances activity.</text>
</comment>
<dbReference type="PIRSF" id="PIRSF005962">
    <property type="entry name" value="Pept_M20D_amidohydro"/>
    <property type="match status" value="1"/>
</dbReference>
<dbReference type="InterPro" id="IPR036264">
    <property type="entry name" value="Bact_exopeptidase_dim_dom"/>
</dbReference>
<comment type="similarity">
    <text evidence="1">Belongs to the peptidase M20 family.</text>
</comment>
<feature type="binding site" evidence="3">
    <location>
        <position position="101"/>
    </location>
    <ligand>
        <name>Mn(2+)</name>
        <dbReference type="ChEBI" id="CHEBI:29035"/>
        <label>2</label>
    </ligand>
</feature>
<evidence type="ECO:0000313" key="6">
    <source>
        <dbReference type="Proteomes" id="UP000289482"/>
    </source>
</evidence>
<dbReference type="Pfam" id="PF07687">
    <property type="entry name" value="M20_dimer"/>
    <property type="match status" value="1"/>
</dbReference>
<evidence type="ECO:0000256" key="2">
    <source>
        <dbReference type="ARBA" id="ARBA00022801"/>
    </source>
</evidence>
<evidence type="ECO:0000256" key="1">
    <source>
        <dbReference type="ARBA" id="ARBA00006153"/>
    </source>
</evidence>
<dbReference type="GO" id="GO:0046872">
    <property type="term" value="F:metal ion binding"/>
    <property type="evidence" value="ECO:0007669"/>
    <property type="project" value="UniProtKB-KW"/>
</dbReference>
<dbReference type="InterPro" id="IPR011650">
    <property type="entry name" value="Peptidase_M20_dimer"/>
</dbReference>
<dbReference type="FunFam" id="3.30.70.360:FF:000014">
    <property type="entry name" value="N-acyl-L-amino acid amidohydrolase"/>
    <property type="match status" value="1"/>
</dbReference>
<keyword evidence="2 5" id="KW-0378">Hydrolase</keyword>
<dbReference type="Gene3D" id="3.40.630.10">
    <property type="entry name" value="Zn peptidases"/>
    <property type="match status" value="1"/>
</dbReference>
<evidence type="ECO:0000259" key="4">
    <source>
        <dbReference type="Pfam" id="PF07687"/>
    </source>
</evidence>
<protein>
    <submittedName>
        <fullName evidence="5">Amidohydrolase</fullName>
    </submittedName>
</protein>
<dbReference type="GO" id="GO:0016787">
    <property type="term" value="F:hydrolase activity"/>
    <property type="evidence" value="ECO:0007669"/>
    <property type="project" value="UniProtKB-KW"/>
</dbReference>
<dbReference type="GeneID" id="95778386"/>
<sequence length="408" mass="43098">MATYEDATALRDELVRLRRGLHTDPEVGLDLPRTQEKVLRALDGLPLEIYTGSRLSSVTAVLRGGRPGPAVLLRADMDALPVTERTGLEFSSATPGVMHACGHDLHTTMLVGAAHLLAARRQDLAGDVVLMFQPGEEGCDGAGAMLAEGILEAAGPRPVAAYALHVFTTDFPAGVFMARSGATMAATNNVDVTVIGAGGHASAPHRAKDPVPAACEMVTALQTMVSRTCDPFDPVVLTIGSFHAGTRRNVIPETVRLEGTVRTFSTRAQNRMQDAVVTLVRQIAAAHGLRAEVEFTKRYPVTVNDERETAFVRSTVTETFGEHRFRPLAHPLTGAEDFSRILAEVPGSLVMLGAAPSGADPSTVANNHSPYAEFDEGVLCDGAALYADLATRRLAAQSAGGLASTLAC</sequence>
<evidence type="ECO:0000256" key="3">
    <source>
        <dbReference type="PIRSR" id="PIRSR005962-1"/>
    </source>
</evidence>
<dbReference type="SUPFAM" id="SSF53187">
    <property type="entry name" value="Zn-dependent exopeptidases"/>
    <property type="match status" value="1"/>
</dbReference>
<evidence type="ECO:0000313" key="5">
    <source>
        <dbReference type="EMBL" id="RXS67939.1"/>
    </source>
</evidence>
<dbReference type="RefSeq" id="WP_129247299.1">
    <property type="nucleotide sequence ID" value="NZ_JABZEL010000008.1"/>
</dbReference>
<organism evidence="5 6">
    <name type="scientific">Streptomyces sioyaensis</name>
    <dbReference type="NCBI Taxonomy" id="67364"/>
    <lineage>
        <taxon>Bacteria</taxon>
        <taxon>Bacillati</taxon>
        <taxon>Actinomycetota</taxon>
        <taxon>Actinomycetes</taxon>
        <taxon>Kitasatosporales</taxon>
        <taxon>Streptomycetaceae</taxon>
        <taxon>Streptomyces</taxon>
    </lineage>
</organism>
<dbReference type="PANTHER" id="PTHR11014:SF63">
    <property type="entry name" value="METALLOPEPTIDASE, PUTATIVE (AFU_ORTHOLOGUE AFUA_6G09600)-RELATED"/>
    <property type="match status" value="1"/>
</dbReference>
<feature type="domain" description="Peptidase M20 dimerisation" evidence="4">
    <location>
        <begin position="190"/>
        <end position="284"/>
    </location>
</feature>
<keyword evidence="3" id="KW-0479">Metal-binding</keyword>
<accession>A0A4Q1R598</accession>
<feature type="binding site" evidence="3">
    <location>
        <position position="103"/>
    </location>
    <ligand>
        <name>Mn(2+)</name>
        <dbReference type="ChEBI" id="CHEBI:29035"/>
        <label>2</label>
    </ligand>
</feature>
<dbReference type="Pfam" id="PF01546">
    <property type="entry name" value="Peptidase_M20"/>
    <property type="match status" value="1"/>
</dbReference>
<feature type="binding site" evidence="3">
    <location>
        <position position="368"/>
    </location>
    <ligand>
        <name>Mn(2+)</name>
        <dbReference type="ChEBI" id="CHEBI:29035"/>
        <label>2</label>
    </ligand>
</feature>
<dbReference type="SUPFAM" id="SSF55031">
    <property type="entry name" value="Bacterial exopeptidase dimerisation domain"/>
    <property type="match status" value="1"/>
</dbReference>
<feature type="binding site" evidence="3">
    <location>
        <position position="137"/>
    </location>
    <ligand>
        <name>Mn(2+)</name>
        <dbReference type="ChEBI" id="CHEBI:29035"/>
        <label>2</label>
    </ligand>
</feature>
<dbReference type="AlphaFoldDB" id="A0A4Q1R598"/>
<dbReference type="EMBL" id="SDIF01000021">
    <property type="protein sequence ID" value="RXS67939.1"/>
    <property type="molecule type" value="Genomic_DNA"/>
</dbReference>
<dbReference type="Gene3D" id="3.30.70.360">
    <property type="match status" value="1"/>
</dbReference>
<dbReference type="CDD" id="cd03886">
    <property type="entry name" value="M20_Acy1"/>
    <property type="match status" value="1"/>
</dbReference>
<dbReference type="NCBIfam" id="TIGR01891">
    <property type="entry name" value="amidohydrolases"/>
    <property type="match status" value="1"/>
</dbReference>
<dbReference type="PANTHER" id="PTHR11014">
    <property type="entry name" value="PEPTIDASE M20 FAMILY MEMBER"/>
    <property type="match status" value="1"/>
</dbReference>
<dbReference type="InterPro" id="IPR017439">
    <property type="entry name" value="Amidohydrolase"/>
</dbReference>
<dbReference type="InterPro" id="IPR002933">
    <property type="entry name" value="Peptidase_M20"/>
</dbReference>
<comment type="caution">
    <text evidence="5">The sequence shown here is derived from an EMBL/GenBank/DDBJ whole genome shotgun (WGS) entry which is preliminary data.</text>
</comment>
<dbReference type="Proteomes" id="UP000289482">
    <property type="component" value="Unassembled WGS sequence"/>
</dbReference>
<name>A0A4Q1R598_9ACTN</name>
<keyword evidence="3" id="KW-0464">Manganese</keyword>
<keyword evidence="6" id="KW-1185">Reference proteome</keyword>
<reference evidence="5 6" key="1">
    <citation type="submission" date="2019-01" db="EMBL/GenBank/DDBJ databases">
        <title>Draft genome sequences of the type strain Streptomyces sioyaensis DSM 40032 and its novel strain, TM32, a thermotolerant antibiotics-producing actinobacterium.</title>
        <authorList>
            <person name="Nakaew N."/>
            <person name="Lumyong S."/>
            <person name="Sloan W.T."/>
            <person name="Sungthong R."/>
        </authorList>
    </citation>
    <scope>NUCLEOTIDE SEQUENCE [LARGE SCALE GENOMIC DNA]</scope>
    <source>
        <strain evidence="5 6">DSM 40032</strain>
    </source>
</reference>
<feature type="binding site" evidence="3">
    <location>
        <position position="165"/>
    </location>
    <ligand>
        <name>Mn(2+)</name>
        <dbReference type="ChEBI" id="CHEBI:29035"/>
        <label>2</label>
    </ligand>
</feature>
<gene>
    <name evidence="5" type="ORF">EST54_10330</name>
</gene>